<reference evidence="1" key="1">
    <citation type="submission" date="2014-09" db="EMBL/GenBank/DDBJ databases">
        <authorList>
            <person name="Magalhaes I.L.F."/>
            <person name="Oliveira U."/>
            <person name="Santos F.R."/>
            <person name="Vidigal T.H.D.A."/>
            <person name="Brescovit A.D."/>
            <person name="Santos A.J."/>
        </authorList>
    </citation>
    <scope>NUCLEOTIDE SEQUENCE</scope>
    <source>
        <tissue evidence="1">Shoot tissue taken approximately 20 cm above the soil surface</tissue>
    </source>
</reference>
<dbReference type="AlphaFoldDB" id="A0A0A9D8C4"/>
<name>A0A0A9D8C4_ARUDO</name>
<accession>A0A0A9D8C4</accession>
<sequence>MPTRRLHRRASAQAPHALSARCSIKCRLRFSI</sequence>
<protein>
    <submittedName>
        <fullName evidence="1">Uncharacterized protein</fullName>
    </submittedName>
</protein>
<reference evidence="1" key="2">
    <citation type="journal article" date="2015" name="Data Brief">
        <title>Shoot transcriptome of the giant reed, Arundo donax.</title>
        <authorList>
            <person name="Barrero R.A."/>
            <person name="Guerrero F.D."/>
            <person name="Moolhuijzen P."/>
            <person name="Goolsby J.A."/>
            <person name="Tidwell J."/>
            <person name="Bellgard S.E."/>
            <person name="Bellgard M.I."/>
        </authorList>
    </citation>
    <scope>NUCLEOTIDE SEQUENCE</scope>
    <source>
        <tissue evidence="1">Shoot tissue taken approximately 20 cm above the soil surface</tissue>
    </source>
</reference>
<dbReference type="EMBL" id="GBRH01215980">
    <property type="protein sequence ID" value="JAD81915.1"/>
    <property type="molecule type" value="Transcribed_RNA"/>
</dbReference>
<evidence type="ECO:0000313" key="1">
    <source>
        <dbReference type="EMBL" id="JAD81915.1"/>
    </source>
</evidence>
<organism evidence="1">
    <name type="scientific">Arundo donax</name>
    <name type="common">Giant reed</name>
    <name type="synonym">Donax arundinaceus</name>
    <dbReference type="NCBI Taxonomy" id="35708"/>
    <lineage>
        <taxon>Eukaryota</taxon>
        <taxon>Viridiplantae</taxon>
        <taxon>Streptophyta</taxon>
        <taxon>Embryophyta</taxon>
        <taxon>Tracheophyta</taxon>
        <taxon>Spermatophyta</taxon>
        <taxon>Magnoliopsida</taxon>
        <taxon>Liliopsida</taxon>
        <taxon>Poales</taxon>
        <taxon>Poaceae</taxon>
        <taxon>PACMAD clade</taxon>
        <taxon>Arundinoideae</taxon>
        <taxon>Arundineae</taxon>
        <taxon>Arundo</taxon>
    </lineage>
</organism>
<proteinExistence type="predicted"/>